<dbReference type="InterPro" id="IPR011013">
    <property type="entry name" value="Gal_mutarotase_sf_dom"/>
</dbReference>
<protein>
    <recommendedName>
        <fullName evidence="4">DUF5107 domain-containing protein</fullName>
    </recommendedName>
</protein>
<dbReference type="Proteomes" id="UP000265926">
    <property type="component" value="Unassembled WGS sequence"/>
</dbReference>
<dbReference type="EMBL" id="QWGR01000025">
    <property type="protein sequence ID" value="RIJ45462.1"/>
    <property type="molecule type" value="Genomic_DNA"/>
</dbReference>
<organism evidence="2 3">
    <name type="scientific">Maribellus luteus</name>
    <dbReference type="NCBI Taxonomy" id="2305463"/>
    <lineage>
        <taxon>Bacteria</taxon>
        <taxon>Pseudomonadati</taxon>
        <taxon>Bacteroidota</taxon>
        <taxon>Bacteroidia</taxon>
        <taxon>Marinilabiliales</taxon>
        <taxon>Prolixibacteraceae</taxon>
        <taxon>Maribellus</taxon>
    </lineage>
</organism>
<keyword evidence="3" id="KW-1185">Reference proteome</keyword>
<proteinExistence type="predicted"/>
<feature type="chain" id="PRO_5017464024" description="DUF5107 domain-containing protein" evidence="1">
    <location>
        <begin position="24"/>
        <end position="605"/>
    </location>
</feature>
<evidence type="ECO:0000256" key="1">
    <source>
        <dbReference type="SAM" id="SignalP"/>
    </source>
</evidence>
<comment type="caution">
    <text evidence="2">The sequence shown here is derived from an EMBL/GenBank/DDBJ whole genome shotgun (WGS) entry which is preliminary data.</text>
</comment>
<dbReference type="AlphaFoldDB" id="A0A399SSJ0"/>
<dbReference type="RefSeq" id="WP_119440353.1">
    <property type="nucleotide sequence ID" value="NZ_QWGR01000025.1"/>
</dbReference>
<name>A0A399SSJ0_9BACT</name>
<evidence type="ECO:0000313" key="2">
    <source>
        <dbReference type="EMBL" id="RIJ45462.1"/>
    </source>
</evidence>
<sequence length="605" mass="69401">MKYFLYITLVVLTSVSLSATSQAKEKQGKLTVESMKLGYPVPAIPFYHFIAQLNLPEASIIEVEAAVNGKPMRFVNLYKGDLHEELDKPALTHRPPSGYALSQDNTLYKQPVITGWMKWNPGESYEITLTLRVKKSARPSDDDTFLTATQIVKAPEQAKIFDSAWKNYKSIVLSETAGIDREKEPVEVLLPFYPDEANDLKREIRVLEVDPENFALTEVPCQVFDIQQYTVEDDLEPEKEGQAKRHIPLWMPTVTCKLAFLANVPAKSSKVYLVYYNNEKALAKTWQTDLRVQGELPGLRIDNDYFNAVLHPNSGHLDQLTLKSKPEAPLFHRMETNGAIHWNPGIYVPPRAWTHTADWKHDQNMYSISGPVLATAEFWGNLRDMPEVDASVRYTFYPGVPYFESTTNMRINETVQTIALRNAEIVFKRELMTHAAWYDVIRDEVITYNVANMADLTDLKMEADVPWITFYNENTGIGFAGIQLDYANASLESRSRLLNPYFYITAGPWIYWARALSLSFLGSNMQQVIPAMKGSLFTEKWAYLVYETDKETPYREVLNWQKKLTQPLRVQLVEEVDERVSRSLVEIYMDEGKSGWEERETGKHK</sequence>
<gene>
    <name evidence="2" type="ORF">D1614_23020</name>
</gene>
<accession>A0A399SSJ0</accession>
<dbReference type="GO" id="GO:0030246">
    <property type="term" value="F:carbohydrate binding"/>
    <property type="evidence" value="ECO:0007669"/>
    <property type="project" value="InterPro"/>
</dbReference>
<feature type="signal peptide" evidence="1">
    <location>
        <begin position="1"/>
        <end position="23"/>
    </location>
</feature>
<dbReference type="GO" id="GO:0005975">
    <property type="term" value="P:carbohydrate metabolic process"/>
    <property type="evidence" value="ECO:0007669"/>
    <property type="project" value="InterPro"/>
</dbReference>
<dbReference type="SUPFAM" id="SSF74650">
    <property type="entry name" value="Galactose mutarotase-like"/>
    <property type="match status" value="1"/>
</dbReference>
<keyword evidence="1" id="KW-0732">Signal</keyword>
<evidence type="ECO:0008006" key="4">
    <source>
        <dbReference type="Google" id="ProtNLM"/>
    </source>
</evidence>
<dbReference type="GO" id="GO:0003824">
    <property type="term" value="F:catalytic activity"/>
    <property type="evidence" value="ECO:0007669"/>
    <property type="project" value="InterPro"/>
</dbReference>
<dbReference type="OrthoDB" id="1405334at2"/>
<reference evidence="2 3" key="1">
    <citation type="submission" date="2018-08" db="EMBL/GenBank/DDBJ databases">
        <title>Pallidiluteibacterium maritimus gen. nov., sp. nov., isolated from coastal sediment.</title>
        <authorList>
            <person name="Zhou L.Y."/>
        </authorList>
    </citation>
    <scope>NUCLEOTIDE SEQUENCE [LARGE SCALE GENOMIC DNA]</scope>
    <source>
        <strain evidence="2 3">XSD2</strain>
    </source>
</reference>
<evidence type="ECO:0000313" key="3">
    <source>
        <dbReference type="Proteomes" id="UP000265926"/>
    </source>
</evidence>